<proteinExistence type="predicted"/>
<dbReference type="EMBL" id="BAABJM010000001">
    <property type="protein sequence ID" value="GAA5042006.1"/>
    <property type="molecule type" value="Genomic_DNA"/>
</dbReference>
<organism evidence="1 2">
    <name type="scientific">Nocardia callitridis</name>
    <dbReference type="NCBI Taxonomy" id="648753"/>
    <lineage>
        <taxon>Bacteria</taxon>
        <taxon>Bacillati</taxon>
        <taxon>Actinomycetota</taxon>
        <taxon>Actinomycetes</taxon>
        <taxon>Mycobacteriales</taxon>
        <taxon>Nocardiaceae</taxon>
        <taxon>Nocardia</taxon>
    </lineage>
</organism>
<name>A0ABP9JQY8_9NOCA</name>
<evidence type="ECO:0008006" key="3">
    <source>
        <dbReference type="Google" id="ProtNLM"/>
    </source>
</evidence>
<protein>
    <recommendedName>
        <fullName evidence="3">DUF4351 domain-containing protein</fullName>
    </recommendedName>
</protein>
<reference evidence="2" key="1">
    <citation type="journal article" date="2019" name="Int. J. Syst. Evol. Microbiol.">
        <title>The Global Catalogue of Microorganisms (GCM) 10K type strain sequencing project: providing services to taxonomists for standard genome sequencing and annotation.</title>
        <authorList>
            <consortium name="The Broad Institute Genomics Platform"/>
            <consortium name="The Broad Institute Genome Sequencing Center for Infectious Disease"/>
            <person name="Wu L."/>
            <person name="Ma J."/>
        </authorList>
    </citation>
    <scope>NUCLEOTIDE SEQUENCE [LARGE SCALE GENOMIC DNA]</scope>
    <source>
        <strain evidence="2">JCM 18298</strain>
    </source>
</reference>
<comment type="caution">
    <text evidence="1">The sequence shown here is derived from an EMBL/GenBank/DDBJ whole genome shotgun (WGS) entry which is preliminary data.</text>
</comment>
<sequence>MAKTDRAEIEAFIDELGPRFKEAYVTTADLLEARGRAEVLLELLTLKFGPLPTEVIAAVRIGSIEQLRVWTADILTADRLDQFFS</sequence>
<dbReference type="Proteomes" id="UP001500603">
    <property type="component" value="Unassembled WGS sequence"/>
</dbReference>
<gene>
    <name evidence="1" type="ORF">GCM10023318_01680</name>
</gene>
<evidence type="ECO:0000313" key="2">
    <source>
        <dbReference type="Proteomes" id="UP001500603"/>
    </source>
</evidence>
<evidence type="ECO:0000313" key="1">
    <source>
        <dbReference type="EMBL" id="GAA5042006.1"/>
    </source>
</evidence>
<accession>A0ABP9JQY8</accession>
<keyword evidence="2" id="KW-1185">Reference proteome</keyword>